<accession>A0A3S1AL40</accession>
<proteinExistence type="inferred from homology"/>
<evidence type="ECO:0000313" key="2">
    <source>
        <dbReference type="EMBL" id="RUT03373.1"/>
    </source>
</evidence>
<dbReference type="GO" id="GO:0004497">
    <property type="term" value="F:monooxygenase activity"/>
    <property type="evidence" value="ECO:0007669"/>
    <property type="project" value="UniProtKB-KW"/>
</dbReference>
<dbReference type="GO" id="GO:0005506">
    <property type="term" value="F:iron ion binding"/>
    <property type="evidence" value="ECO:0007669"/>
    <property type="project" value="InterPro"/>
</dbReference>
<sequence length="72" mass="7851">MPFGGGARRCIGDALAIFEMKLVLATILSRYEMKLVTGNEKPQRRGVTLAPANGVKMIITNQRVPQKQPAVV</sequence>
<dbReference type="Pfam" id="PF00067">
    <property type="entry name" value="p450"/>
    <property type="match status" value="1"/>
</dbReference>
<dbReference type="EMBL" id="RSCL01000013">
    <property type="protein sequence ID" value="RUT03373.1"/>
    <property type="molecule type" value="Genomic_DNA"/>
</dbReference>
<dbReference type="GO" id="GO:0020037">
    <property type="term" value="F:heme binding"/>
    <property type="evidence" value="ECO:0007669"/>
    <property type="project" value="InterPro"/>
</dbReference>
<dbReference type="AlphaFoldDB" id="A0A3S1AL40"/>
<keyword evidence="1" id="KW-0349">Heme</keyword>
<evidence type="ECO:0000313" key="3">
    <source>
        <dbReference type="Proteomes" id="UP000271624"/>
    </source>
</evidence>
<dbReference type="InterPro" id="IPR017972">
    <property type="entry name" value="Cyt_P450_CS"/>
</dbReference>
<dbReference type="PROSITE" id="PS00086">
    <property type="entry name" value="CYTOCHROME_P450"/>
    <property type="match status" value="1"/>
</dbReference>
<comment type="caution">
    <text evidence="2">The sequence shown here is derived from an EMBL/GenBank/DDBJ whole genome shotgun (WGS) entry which is preliminary data.</text>
</comment>
<keyword evidence="1" id="KW-0408">Iron</keyword>
<keyword evidence="3" id="KW-1185">Reference proteome</keyword>
<evidence type="ECO:0008006" key="4">
    <source>
        <dbReference type="Google" id="ProtNLM"/>
    </source>
</evidence>
<evidence type="ECO:0000256" key="1">
    <source>
        <dbReference type="RuleBase" id="RU000461"/>
    </source>
</evidence>
<dbReference type="SUPFAM" id="SSF48264">
    <property type="entry name" value="Cytochrome P450"/>
    <property type="match status" value="1"/>
</dbReference>
<dbReference type="Gene3D" id="1.10.630.10">
    <property type="entry name" value="Cytochrome P450"/>
    <property type="match status" value="1"/>
</dbReference>
<protein>
    <recommendedName>
        <fullName evidence="4">Cytochrome P450</fullName>
    </recommendedName>
</protein>
<comment type="similarity">
    <text evidence="1">Belongs to the cytochrome P450 family.</text>
</comment>
<keyword evidence="1" id="KW-0560">Oxidoreductase</keyword>
<gene>
    <name evidence="2" type="ORF">DSM106972_050120</name>
</gene>
<name>A0A3S1AL40_9CYAN</name>
<reference evidence="2" key="1">
    <citation type="submission" date="2018-12" db="EMBL/GenBank/DDBJ databases">
        <authorList>
            <person name="Will S."/>
            <person name="Neumann-Schaal M."/>
            <person name="Henke P."/>
        </authorList>
    </citation>
    <scope>NUCLEOTIDE SEQUENCE</scope>
    <source>
        <strain evidence="2">PCC 7102</strain>
    </source>
</reference>
<keyword evidence="1" id="KW-0503">Monooxygenase</keyword>
<keyword evidence="1" id="KW-0479">Metal-binding</keyword>
<dbReference type="InterPro" id="IPR036396">
    <property type="entry name" value="Cyt_P450_sf"/>
</dbReference>
<dbReference type="Proteomes" id="UP000271624">
    <property type="component" value="Unassembled WGS sequence"/>
</dbReference>
<organism evidence="2 3">
    <name type="scientific">Dulcicalothrix desertica PCC 7102</name>
    <dbReference type="NCBI Taxonomy" id="232991"/>
    <lineage>
        <taxon>Bacteria</taxon>
        <taxon>Bacillati</taxon>
        <taxon>Cyanobacteriota</taxon>
        <taxon>Cyanophyceae</taxon>
        <taxon>Nostocales</taxon>
        <taxon>Calotrichaceae</taxon>
        <taxon>Dulcicalothrix</taxon>
    </lineage>
</organism>
<dbReference type="GO" id="GO:0016705">
    <property type="term" value="F:oxidoreductase activity, acting on paired donors, with incorporation or reduction of molecular oxygen"/>
    <property type="evidence" value="ECO:0007669"/>
    <property type="project" value="InterPro"/>
</dbReference>
<dbReference type="InterPro" id="IPR001128">
    <property type="entry name" value="Cyt_P450"/>
</dbReference>
<reference evidence="2" key="2">
    <citation type="journal article" date="2019" name="Genome Biol. Evol.">
        <title>Day and night: Metabolic profiles and evolutionary relationships of six axenic non-marine cyanobacteria.</title>
        <authorList>
            <person name="Will S.E."/>
            <person name="Henke P."/>
            <person name="Boedeker C."/>
            <person name="Huang S."/>
            <person name="Brinkmann H."/>
            <person name="Rohde M."/>
            <person name="Jarek M."/>
            <person name="Friedl T."/>
            <person name="Seufert S."/>
            <person name="Schumacher M."/>
            <person name="Overmann J."/>
            <person name="Neumann-Schaal M."/>
            <person name="Petersen J."/>
        </authorList>
    </citation>
    <scope>NUCLEOTIDE SEQUENCE [LARGE SCALE GENOMIC DNA]</scope>
    <source>
        <strain evidence="2">PCC 7102</strain>
    </source>
</reference>